<keyword evidence="2" id="KW-0472">Membrane</keyword>
<evidence type="ECO:0000256" key="1">
    <source>
        <dbReference type="SAM" id="MobiDB-lite"/>
    </source>
</evidence>
<accession>A0A8H4F2C8</accession>
<organism evidence="3 4">
    <name type="scientific">Mucor circinelloides f. lusitanicus</name>
    <name type="common">Mucor racemosus var. lusitanicus</name>
    <dbReference type="NCBI Taxonomy" id="29924"/>
    <lineage>
        <taxon>Eukaryota</taxon>
        <taxon>Fungi</taxon>
        <taxon>Fungi incertae sedis</taxon>
        <taxon>Mucoromycota</taxon>
        <taxon>Mucoromycotina</taxon>
        <taxon>Mucoromycetes</taxon>
        <taxon>Mucorales</taxon>
        <taxon>Mucorineae</taxon>
        <taxon>Mucoraceae</taxon>
        <taxon>Mucor</taxon>
    </lineage>
</organism>
<reference evidence="3 4" key="1">
    <citation type="submission" date="2019-09" db="EMBL/GenBank/DDBJ databases">
        <authorList>
            <consortium name="DOE Joint Genome Institute"/>
            <person name="Mondo S.J."/>
            <person name="Navarro-Mendoza M.I."/>
            <person name="Perez-Arques C."/>
            <person name="Panchal S."/>
            <person name="Nicolas F.E."/>
            <person name="Ganguly P."/>
            <person name="Pangilinan J."/>
            <person name="Grigoriev I."/>
            <person name="Heitman J."/>
            <person name="Sanya K."/>
            <person name="Garre V."/>
        </authorList>
    </citation>
    <scope>NUCLEOTIDE SEQUENCE [LARGE SCALE GENOMIC DNA]</scope>
    <source>
        <strain evidence="3 4">MU402</strain>
    </source>
</reference>
<evidence type="ECO:0000313" key="3">
    <source>
        <dbReference type="EMBL" id="KAF1801408.1"/>
    </source>
</evidence>
<keyword evidence="2" id="KW-1133">Transmembrane helix</keyword>
<dbReference type="EMBL" id="JAAECE010000005">
    <property type="protein sequence ID" value="KAF1801408.1"/>
    <property type="molecule type" value="Genomic_DNA"/>
</dbReference>
<feature type="compositionally biased region" description="Polar residues" evidence="1">
    <location>
        <begin position="529"/>
        <end position="569"/>
    </location>
</feature>
<feature type="region of interest" description="Disordered" evidence="1">
    <location>
        <begin position="527"/>
        <end position="569"/>
    </location>
</feature>
<gene>
    <name evidence="3" type="ORF">FB192DRAFT_1459722</name>
</gene>
<dbReference type="Proteomes" id="UP000469890">
    <property type="component" value="Unassembled WGS sequence"/>
</dbReference>
<keyword evidence="2" id="KW-0812">Transmembrane</keyword>
<name>A0A8H4F2C8_MUCCL</name>
<proteinExistence type="predicted"/>
<sequence length="619" mass="63537">MDIVFYFVDDQYPDKVIVVVSAITGALFVAIVRFIWVVLLLQGGSTQGDEAVSAACRVIAAAGKFDGQSNEALAASDLAVVISCPSSSVSCSGSNHGRCEYGVLVGGPSCGPSSILTESGESSADLSFDESRMPEVKGEACRKYAKNLEIASNCDSPILSVVGHELVVSVPSASRSTIHSVGAFVASAAKVAGMMEAVDASVGVSRNASVDPLGDAFSLPSTAADSGADSGVATAVCYGDADSVAVTCNNDANVGTVGSASGIGAGSADTLVVSGAASSDAISYGASVLGAVISSVTFGEAFSSRALVHSAAPASFSAAIGSMKRMCDENDAFCGRSEQAKKRKVISPLCDGAPLLRATLEARAIAALARAGLMGDETTSTATTDLMDVYQTDMDLSVDVPILPTVMELDNGNLVGLSPPVAWQPSPMIFEADSLFPSPAGTTPPAADSSTNNQAAARTISNAVATTTTITTATTIETTTRRIARPRGPLSMRSRRVASNTGSHFKQQAATSSATAITSAVIATVASSNNPVDGPSSNAAKQTTEGLENSKSTNNNVASNNIPGSTLPPTLQLEDFFHLDQAEILDPKEYPEENNEYDEFEGFDFTDALDFTDRLDNLS</sequence>
<dbReference type="AlphaFoldDB" id="A0A8H4F2C8"/>
<feature type="transmembrane region" description="Helical" evidence="2">
    <location>
        <begin position="16"/>
        <end position="41"/>
    </location>
</feature>
<evidence type="ECO:0000256" key="2">
    <source>
        <dbReference type="SAM" id="Phobius"/>
    </source>
</evidence>
<evidence type="ECO:0000313" key="4">
    <source>
        <dbReference type="Proteomes" id="UP000469890"/>
    </source>
</evidence>
<protein>
    <submittedName>
        <fullName evidence="3">Uncharacterized protein</fullName>
    </submittedName>
</protein>
<comment type="caution">
    <text evidence="3">The sequence shown here is derived from an EMBL/GenBank/DDBJ whole genome shotgun (WGS) entry which is preliminary data.</text>
</comment>